<sequence>MDRARAGRVERLLAAVAALIRRDADLLARLESIDSGEPVSQARTDIAGSARYFECCAGLADKIHGETLPQASGTFACTRREPFGVVAHFTPWNAPLTQLTRRVWWRATRWCQALRADPADLGVPGAAGGRGRAARGPRR</sequence>
<dbReference type="InterPro" id="IPR016161">
    <property type="entry name" value="Ald_DH/histidinol_DH"/>
</dbReference>
<reference evidence="3" key="1">
    <citation type="journal article" date="2014" name="Int. J. Syst. Evol. Microbiol.">
        <title>Complete genome sequence of Corynebacterium casei LMG S-19264T (=DSM 44701T), isolated from a smear-ripened cheese.</title>
        <authorList>
            <consortium name="US DOE Joint Genome Institute (JGI-PGF)"/>
            <person name="Walter F."/>
            <person name="Albersmeier A."/>
            <person name="Kalinowski J."/>
            <person name="Ruckert C."/>
        </authorList>
    </citation>
    <scope>NUCLEOTIDE SEQUENCE</scope>
    <source>
        <strain evidence="3">JCM 3086</strain>
    </source>
</reference>
<feature type="domain" description="Aldehyde dehydrogenase" evidence="2">
    <location>
        <begin position="8"/>
        <end position="103"/>
    </location>
</feature>
<dbReference type="InterPro" id="IPR015590">
    <property type="entry name" value="Aldehyde_DH_dom"/>
</dbReference>
<dbReference type="Gene3D" id="3.40.605.10">
    <property type="entry name" value="Aldehyde Dehydrogenase, Chain A, domain 1"/>
    <property type="match status" value="1"/>
</dbReference>
<evidence type="ECO:0000259" key="2">
    <source>
        <dbReference type="Pfam" id="PF00171"/>
    </source>
</evidence>
<dbReference type="GO" id="GO:0016491">
    <property type="term" value="F:oxidoreductase activity"/>
    <property type="evidence" value="ECO:0007669"/>
    <property type="project" value="UniProtKB-KW"/>
</dbReference>
<evidence type="ECO:0000256" key="1">
    <source>
        <dbReference type="ARBA" id="ARBA00023002"/>
    </source>
</evidence>
<accession>A0A917P5K8</accession>
<dbReference type="SUPFAM" id="SSF53720">
    <property type="entry name" value="ALDH-like"/>
    <property type="match status" value="1"/>
</dbReference>
<name>A0A917P5K8_9ACTN</name>
<dbReference type="Proteomes" id="UP000657574">
    <property type="component" value="Unassembled WGS sequence"/>
</dbReference>
<dbReference type="InterPro" id="IPR016162">
    <property type="entry name" value="Ald_DH_N"/>
</dbReference>
<evidence type="ECO:0000313" key="3">
    <source>
        <dbReference type="EMBL" id="GGJ62822.1"/>
    </source>
</evidence>
<dbReference type="AlphaFoldDB" id="A0A917P5K8"/>
<dbReference type="RefSeq" id="WP_373297143.1">
    <property type="nucleotide sequence ID" value="NZ_BMQA01000073.1"/>
</dbReference>
<comment type="caution">
    <text evidence="3">The sequence shown here is derived from an EMBL/GenBank/DDBJ whole genome shotgun (WGS) entry which is preliminary data.</text>
</comment>
<dbReference type="Pfam" id="PF00171">
    <property type="entry name" value="Aldedh"/>
    <property type="match status" value="1"/>
</dbReference>
<dbReference type="PANTHER" id="PTHR11699">
    <property type="entry name" value="ALDEHYDE DEHYDROGENASE-RELATED"/>
    <property type="match status" value="1"/>
</dbReference>
<reference evidence="3" key="2">
    <citation type="submission" date="2020-09" db="EMBL/GenBank/DDBJ databases">
        <authorList>
            <person name="Sun Q."/>
            <person name="Ohkuma M."/>
        </authorList>
    </citation>
    <scope>NUCLEOTIDE SEQUENCE</scope>
    <source>
        <strain evidence="3">JCM 3086</strain>
    </source>
</reference>
<organism evidence="3 4">
    <name type="scientific">Streptomyces brasiliensis</name>
    <dbReference type="NCBI Taxonomy" id="1954"/>
    <lineage>
        <taxon>Bacteria</taxon>
        <taxon>Bacillati</taxon>
        <taxon>Actinomycetota</taxon>
        <taxon>Actinomycetes</taxon>
        <taxon>Kitasatosporales</taxon>
        <taxon>Streptomycetaceae</taxon>
        <taxon>Streptomyces</taxon>
    </lineage>
</organism>
<keyword evidence="4" id="KW-1185">Reference proteome</keyword>
<gene>
    <name evidence="3" type="ORF">GCM10010121_086820</name>
</gene>
<proteinExistence type="predicted"/>
<keyword evidence="1" id="KW-0560">Oxidoreductase</keyword>
<evidence type="ECO:0000313" key="4">
    <source>
        <dbReference type="Proteomes" id="UP000657574"/>
    </source>
</evidence>
<protein>
    <recommendedName>
        <fullName evidence="2">Aldehyde dehydrogenase domain-containing protein</fullName>
    </recommendedName>
</protein>
<dbReference type="EMBL" id="BMQA01000073">
    <property type="protein sequence ID" value="GGJ62822.1"/>
    <property type="molecule type" value="Genomic_DNA"/>
</dbReference>